<dbReference type="AlphaFoldDB" id="A0A9Q3US43"/>
<dbReference type="Proteomes" id="UP001108027">
    <property type="component" value="Unassembled WGS sequence"/>
</dbReference>
<evidence type="ECO:0000313" key="2">
    <source>
        <dbReference type="Proteomes" id="UP001108027"/>
    </source>
</evidence>
<reference evidence="1" key="1">
    <citation type="submission" date="2021-10" db="EMBL/GenBank/DDBJ databases">
        <title>The diversity and Nitrogen Metabolism of Culturable Nitrate-Utilizing Bacteria Within the Oxygen Minimum Zone of the Changjiang (Yangtze River)Estuary.</title>
        <authorList>
            <person name="Zhang D."/>
            <person name="Zheng J."/>
            <person name="Liu S."/>
            <person name="He W."/>
        </authorList>
    </citation>
    <scope>NUCLEOTIDE SEQUENCE</scope>
    <source>
        <strain evidence="1">FXH-223</strain>
    </source>
</reference>
<dbReference type="Gene3D" id="2.30.42.10">
    <property type="match status" value="1"/>
</dbReference>
<dbReference type="RefSeq" id="WP_228235363.1">
    <property type="nucleotide sequence ID" value="NZ_ARXL01000012.1"/>
</dbReference>
<dbReference type="EMBL" id="JAJGNA010000057">
    <property type="protein sequence ID" value="MCC4310639.1"/>
    <property type="molecule type" value="Genomic_DNA"/>
</dbReference>
<protein>
    <recommendedName>
        <fullName evidence="3">PDZ domain-containing protein</fullName>
    </recommendedName>
</protein>
<sequence>MPGKTLKVKWQDGCYPTWVAALLFALVGISAPSKAGEKELPIAITGIFFSTPTEGRVLVFDKKKGTTEAYDVGQKIPDTDWEIFLIDHQRTYLRDAKNRIRVIIGSDSSEAYSEKSDPYQETEYYSQPEKVRANFLKTLGLEPVERGSSQGYLVSQDNNITKRNGLKKGDVIISLNGYPVGEAVSDIAAYRSYEQTGTASIEIKRGGDPITIYYERKKN</sequence>
<proteinExistence type="predicted"/>
<keyword evidence="2" id="KW-1185">Reference proteome</keyword>
<comment type="caution">
    <text evidence="1">The sequence shown here is derived from an EMBL/GenBank/DDBJ whole genome shotgun (WGS) entry which is preliminary data.</text>
</comment>
<name>A0A9Q3US43_9GAMM</name>
<dbReference type="InterPro" id="IPR036034">
    <property type="entry name" value="PDZ_sf"/>
</dbReference>
<evidence type="ECO:0000313" key="1">
    <source>
        <dbReference type="EMBL" id="MCC4310639.1"/>
    </source>
</evidence>
<organism evidence="1 2">
    <name type="scientific">Alloalcanivorax marinus</name>
    <dbReference type="NCBI Taxonomy" id="1177169"/>
    <lineage>
        <taxon>Bacteria</taxon>
        <taxon>Pseudomonadati</taxon>
        <taxon>Pseudomonadota</taxon>
        <taxon>Gammaproteobacteria</taxon>
        <taxon>Oceanospirillales</taxon>
        <taxon>Alcanivoracaceae</taxon>
        <taxon>Alloalcanivorax</taxon>
    </lineage>
</organism>
<evidence type="ECO:0008006" key="3">
    <source>
        <dbReference type="Google" id="ProtNLM"/>
    </source>
</evidence>
<gene>
    <name evidence="1" type="ORF">LL252_18910</name>
</gene>
<accession>A0A9Q3US43</accession>
<dbReference type="SUPFAM" id="SSF50156">
    <property type="entry name" value="PDZ domain-like"/>
    <property type="match status" value="1"/>
</dbReference>